<dbReference type="AlphaFoldDB" id="A0A2B5F0X0"/>
<protein>
    <submittedName>
        <fullName evidence="2">Uncharacterized protein</fullName>
    </submittedName>
</protein>
<reference evidence="2 4" key="2">
    <citation type="submission" date="2017-09" db="EMBL/GenBank/DDBJ databases">
        <title>Large-scale bioinformatics analysis of Bacillus genomes uncovers conserved roles of natural products in bacterial physiology.</title>
        <authorList>
            <consortium name="Agbiome Team Llc"/>
            <person name="Bleich R.M."/>
            <person name="Grubbs K.J."/>
            <person name="Santa Maria K.C."/>
            <person name="Allen S.E."/>
            <person name="Farag S."/>
            <person name="Shank E.A."/>
            <person name="Bowers A."/>
        </authorList>
    </citation>
    <scope>NUCLEOTIDE SEQUENCE [LARGE SCALE GENOMIC DNA]</scope>
    <source>
        <strain evidence="2 4">AFS094862</strain>
    </source>
</reference>
<dbReference type="EMBL" id="NVOI01000014">
    <property type="protein sequence ID" value="PGG94604.1"/>
    <property type="molecule type" value="Genomic_DNA"/>
</dbReference>
<evidence type="ECO:0000313" key="1">
    <source>
        <dbReference type="EMBL" id="PEN53781.1"/>
    </source>
</evidence>
<sequence>MNHFSVNLMPSHFRDYNEHSSLPAHDLILRPLLLFATDCYVYGIQKNSELLQQCSHILISTRNKYKVDLNQEAIKGYEQLWNVTGWGRGSIVIVMGLEQFENLDILSYCYDPDILDNPNTGESIAAVRYSKDMAKQGKVALCLSASNGIEWMNIYASDDVLEKLYVRATKECLDSYSDTIYKPQKSKGNCLNNTFRYRKLCK</sequence>
<dbReference type="EMBL" id="NUAJ01000015">
    <property type="protein sequence ID" value="PEN53781.1"/>
    <property type="molecule type" value="Genomic_DNA"/>
</dbReference>
<dbReference type="Proteomes" id="UP000220934">
    <property type="component" value="Unassembled WGS sequence"/>
</dbReference>
<evidence type="ECO:0000313" key="2">
    <source>
        <dbReference type="EMBL" id="PGG94604.1"/>
    </source>
</evidence>
<reference evidence="1 3" key="1">
    <citation type="submission" date="2017-09" db="EMBL/GenBank/DDBJ databases">
        <title>Large-scale bioinformatics analysis of Bacillus genomes uncovers conserved roles of natural products in bacterial physiology.</title>
        <authorList>
            <consortium name="Agbiome Team Llc"/>
            <person name="Bleich R.M."/>
            <person name="Kirk G.J."/>
            <person name="Santa Maria K.C."/>
            <person name="Allen S.E."/>
            <person name="Farag S."/>
            <person name="Shank E.A."/>
            <person name="Bowers A."/>
        </authorList>
    </citation>
    <scope>NUCLEOTIDE SEQUENCE [LARGE SCALE GENOMIC DNA]</scope>
    <source>
        <strain evidence="1 3">AFS027958</strain>
    </source>
</reference>
<evidence type="ECO:0000313" key="4">
    <source>
        <dbReference type="Proteomes" id="UP000225320"/>
    </source>
</evidence>
<accession>A0A2B5F0X0</accession>
<dbReference type="RefSeq" id="WP_001015349.1">
    <property type="nucleotide sequence ID" value="NZ_CP036016.1"/>
</dbReference>
<comment type="caution">
    <text evidence="2">The sequence shown here is derived from an EMBL/GenBank/DDBJ whole genome shotgun (WGS) entry which is preliminary data.</text>
</comment>
<organism evidence="2 4">
    <name type="scientific">Bacillus toyonensis</name>
    <dbReference type="NCBI Taxonomy" id="155322"/>
    <lineage>
        <taxon>Bacteria</taxon>
        <taxon>Bacillati</taxon>
        <taxon>Bacillota</taxon>
        <taxon>Bacilli</taxon>
        <taxon>Bacillales</taxon>
        <taxon>Bacillaceae</taxon>
        <taxon>Bacillus</taxon>
        <taxon>Bacillus cereus group</taxon>
    </lineage>
</organism>
<dbReference type="Proteomes" id="UP000225320">
    <property type="component" value="Unassembled WGS sequence"/>
</dbReference>
<evidence type="ECO:0000313" key="3">
    <source>
        <dbReference type="Proteomes" id="UP000220934"/>
    </source>
</evidence>
<gene>
    <name evidence="1" type="ORF">CN596_14950</name>
    <name evidence="2" type="ORF">CON73_01695</name>
</gene>
<name>A0A2B5F0X0_9BACI</name>
<proteinExistence type="predicted"/>